<dbReference type="SUPFAM" id="SSF56801">
    <property type="entry name" value="Acetyl-CoA synthetase-like"/>
    <property type="match status" value="1"/>
</dbReference>
<dbReference type="InterPro" id="IPR036291">
    <property type="entry name" value="NAD(P)-bd_dom_sf"/>
</dbReference>
<keyword evidence="3" id="KW-0521">NADP</keyword>
<keyword evidence="1" id="KW-0596">Phosphopantetheine</keyword>
<dbReference type="Pfam" id="PF07993">
    <property type="entry name" value="NAD_binding_4"/>
    <property type="match status" value="1"/>
</dbReference>
<dbReference type="Proteomes" id="UP001230504">
    <property type="component" value="Unassembled WGS sequence"/>
</dbReference>
<dbReference type="SUPFAM" id="SSF47336">
    <property type="entry name" value="ACP-like"/>
    <property type="match status" value="1"/>
</dbReference>
<keyword evidence="7" id="KW-1185">Reference proteome</keyword>
<accession>A0AAD8Q666</accession>
<dbReference type="InterPro" id="IPR013120">
    <property type="entry name" value="FAR_NAD-bd"/>
</dbReference>
<dbReference type="PROSITE" id="PS50075">
    <property type="entry name" value="CARRIER"/>
    <property type="match status" value="1"/>
</dbReference>
<keyword evidence="2" id="KW-0597">Phosphoprotein</keyword>
<protein>
    <submittedName>
        <fullName evidence="6">Male sterility protein</fullName>
    </submittedName>
</protein>
<dbReference type="InterPro" id="IPR020845">
    <property type="entry name" value="AMP-binding_CS"/>
</dbReference>
<evidence type="ECO:0000313" key="7">
    <source>
        <dbReference type="Proteomes" id="UP001230504"/>
    </source>
</evidence>
<evidence type="ECO:0000256" key="3">
    <source>
        <dbReference type="ARBA" id="ARBA00022857"/>
    </source>
</evidence>
<reference evidence="6" key="1">
    <citation type="submission" date="2021-06" db="EMBL/GenBank/DDBJ databases">
        <title>Comparative genomics, transcriptomics and evolutionary studies reveal genomic signatures of adaptation to plant cell wall in hemibiotrophic fungi.</title>
        <authorList>
            <consortium name="DOE Joint Genome Institute"/>
            <person name="Baroncelli R."/>
            <person name="Diaz J.F."/>
            <person name="Benocci T."/>
            <person name="Peng M."/>
            <person name="Battaglia E."/>
            <person name="Haridas S."/>
            <person name="Andreopoulos W."/>
            <person name="Labutti K."/>
            <person name="Pangilinan J."/>
            <person name="Floch G.L."/>
            <person name="Makela M.R."/>
            <person name="Henrissat B."/>
            <person name="Grigoriev I.V."/>
            <person name="Crouch J.A."/>
            <person name="De Vries R.P."/>
            <person name="Sukno S.A."/>
            <person name="Thon M.R."/>
        </authorList>
    </citation>
    <scope>NUCLEOTIDE SEQUENCE</scope>
    <source>
        <strain evidence="6">CBS 125086</strain>
    </source>
</reference>
<dbReference type="PANTHER" id="PTHR43439:SF2">
    <property type="entry name" value="ENZYME, PUTATIVE (JCVI)-RELATED"/>
    <property type="match status" value="1"/>
</dbReference>
<dbReference type="SUPFAM" id="SSF51735">
    <property type="entry name" value="NAD(P)-binding Rossmann-fold domains"/>
    <property type="match status" value="1"/>
</dbReference>
<dbReference type="Pfam" id="PF00550">
    <property type="entry name" value="PP-binding"/>
    <property type="match status" value="1"/>
</dbReference>
<dbReference type="InterPro" id="IPR051414">
    <property type="entry name" value="Adenylate-forming_Reductase"/>
</dbReference>
<dbReference type="InterPro" id="IPR009081">
    <property type="entry name" value="PP-bd_ACP"/>
</dbReference>
<comment type="caution">
    <text evidence="6">The sequence shown here is derived from an EMBL/GenBank/DDBJ whole genome shotgun (WGS) entry which is preliminary data.</text>
</comment>
<gene>
    <name evidence="6" type="ORF">LY79DRAFT_509149</name>
</gene>
<dbReference type="AlphaFoldDB" id="A0AAD8Q666"/>
<feature type="domain" description="Carrier" evidence="5">
    <location>
        <begin position="611"/>
        <end position="684"/>
    </location>
</feature>
<evidence type="ECO:0000259" key="5">
    <source>
        <dbReference type="PROSITE" id="PS50075"/>
    </source>
</evidence>
<proteinExistence type="predicted"/>
<dbReference type="SMART" id="SM00823">
    <property type="entry name" value="PKS_PP"/>
    <property type="match status" value="1"/>
</dbReference>
<dbReference type="Pfam" id="PF00501">
    <property type="entry name" value="AMP-binding"/>
    <property type="match status" value="1"/>
</dbReference>
<dbReference type="Pfam" id="PF23562">
    <property type="entry name" value="AMP-binding_C_3"/>
    <property type="match status" value="1"/>
</dbReference>
<dbReference type="Gene3D" id="3.40.50.12780">
    <property type="entry name" value="N-terminal domain of ligase-like"/>
    <property type="match status" value="1"/>
</dbReference>
<dbReference type="Gene3D" id="1.10.1200.10">
    <property type="entry name" value="ACP-like"/>
    <property type="match status" value="1"/>
</dbReference>
<dbReference type="GO" id="GO:0031177">
    <property type="term" value="F:phosphopantetheine binding"/>
    <property type="evidence" value="ECO:0007669"/>
    <property type="project" value="InterPro"/>
</dbReference>
<evidence type="ECO:0000256" key="4">
    <source>
        <dbReference type="SAM" id="MobiDB-lite"/>
    </source>
</evidence>
<dbReference type="PROSITE" id="PS00012">
    <property type="entry name" value="PHOSPHOPANTETHEINE"/>
    <property type="match status" value="1"/>
</dbReference>
<evidence type="ECO:0000256" key="1">
    <source>
        <dbReference type="ARBA" id="ARBA00022450"/>
    </source>
</evidence>
<dbReference type="PROSITE" id="PS00455">
    <property type="entry name" value="AMP_BINDING"/>
    <property type="match status" value="1"/>
</dbReference>
<dbReference type="Gene3D" id="3.40.50.720">
    <property type="entry name" value="NAD(P)-binding Rossmann-like Domain"/>
    <property type="match status" value="1"/>
</dbReference>
<organism evidence="6 7">
    <name type="scientific">Colletotrichum navitas</name>
    <dbReference type="NCBI Taxonomy" id="681940"/>
    <lineage>
        <taxon>Eukaryota</taxon>
        <taxon>Fungi</taxon>
        <taxon>Dikarya</taxon>
        <taxon>Ascomycota</taxon>
        <taxon>Pezizomycotina</taxon>
        <taxon>Sordariomycetes</taxon>
        <taxon>Hypocreomycetidae</taxon>
        <taxon>Glomerellales</taxon>
        <taxon>Glomerellaceae</taxon>
        <taxon>Colletotrichum</taxon>
        <taxon>Colletotrichum graminicola species complex</taxon>
    </lineage>
</organism>
<dbReference type="EMBL" id="JAHLJV010000011">
    <property type="protein sequence ID" value="KAK1596670.1"/>
    <property type="molecule type" value="Genomic_DNA"/>
</dbReference>
<sequence>MAPIATSDLKPASPRTMVDPSVFPSSNADKELTRLWNLHGEPHSAKFSDPSLSSIAALVQHNAATQPLRAAFISPVDDSFEVFDWSALQNLCCEASAYYSEKLRNEIGHANGAGQQPTVALLGTGTSIDYLVTQIALNSLHVRVLLLSNKNSPATRDHLLQVCNAVAIVVDKANEASLGGEGEACRLSVVNLASLADLRESRQKVLKDKVAFETTDEWNLQSMIIHSSGSTGMPKPIIHTNRSLCQIARMYRLLPEYFIENWYLCFPLFHIAGLSIALSGIPTGLPTSLPPANWPPAPSSILSAWKALEEIGYPADCLHCAPSVIEDLYEYISLTTKDFTPLTRLKVLQPGGAPLSPAVLKRLQALGVNVKTTYGTTEIGPPLRTIPHTKDNPDVYRFRNLYPESPLVRMEPLGDGLFECVVYKGFPLAAELWLDESAPNPYRTGDLFLEDPPGSGYFVLQGRRDDILVHSNGEKTHATALAMSLEENKTTVISKTAVFGTGKPCPSLVVEIRWDRWDKMRETSDMHLDEAVWEVVQECNEKVAAYSRIPREIILILGRGETLPVTPKGNVRRNIAWESYGDRVEDLYNRLLGDTTATDGFDNVSPSDTDLSPAETIQRAVADVLGLPQEDVAEDQDWYGLGLDSLRAVELRSKLVKVFGSFPLMFVFEYPTVKGLLGFLHNYKKEGPGGEASVQDQHHAWAKSTVQHMNREIDQWATLLPQSIGNSPDNGEVVYLTGASGALGNALLEVLAQLPAVKKVYCAVRGTDPQARVRDSMKSRGYSEHIYQSEKIFAVNYDMKDTNLGSDGQTFELLASEVTLVMHNAWKLDFNQPIQQFENDCLRGTMNLMSFCLKGAKKKFVFMSSVAAAMGNQSGTRVPELPLGPDPGNALSTGYAQSKFIVEQVTQHYASVLKMPVHVLRVGQLCGHSKLGVWNHTEMWPILMMTGLDVLSAMPVLQTKVDWLPVDICAEAIQKAVFSSADESPYAVTNLVNPASISWDELLSLLCEASRLEFARVEMSEWVSLLETQTSPAGPQEQKTPALKLLGFFQEMAKGSGNGEGVVFEAGKVGGGRRIDVHMVRKWLEKWQQAGLRGP</sequence>
<dbReference type="InterPro" id="IPR036736">
    <property type="entry name" value="ACP-like_sf"/>
</dbReference>
<dbReference type="GeneID" id="85438261"/>
<dbReference type="InterPro" id="IPR000873">
    <property type="entry name" value="AMP-dep_synth/lig_dom"/>
</dbReference>
<name>A0AAD8Q666_9PEZI</name>
<dbReference type="RefSeq" id="XP_060417523.1">
    <property type="nucleotide sequence ID" value="XM_060554021.1"/>
</dbReference>
<evidence type="ECO:0000256" key="2">
    <source>
        <dbReference type="ARBA" id="ARBA00022553"/>
    </source>
</evidence>
<dbReference type="InterPro" id="IPR042099">
    <property type="entry name" value="ANL_N_sf"/>
</dbReference>
<feature type="region of interest" description="Disordered" evidence="4">
    <location>
        <begin position="1"/>
        <end position="24"/>
    </location>
</feature>
<dbReference type="PANTHER" id="PTHR43439">
    <property type="entry name" value="PHENYLACETATE-COENZYME A LIGASE"/>
    <property type="match status" value="1"/>
</dbReference>
<evidence type="ECO:0000313" key="6">
    <source>
        <dbReference type="EMBL" id="KAK1596670.1"/>
    </source>
</evidence>
<dbReference type="InterPro" id="IPR020806">
    <property type="entry name" value="PKS_PP-bd"/>
</dbReference>
<dbReference type="InterPro" id="IPR006162">
    <property type="entry name" value="Ppantetheine_attach_site"/>
</dbReference>